<accession>A0AAD9LR73</accession>
<dbReference type="Proteomes" id="UP001259832">
    <property type="component" value="Unassembled WGS sequence"/>
</dbReference>
<proteinExistence type="predicted"/>
<organism evidence="1 2">
    <name type="scientific">Phytophthora citrophthora</name>
    <dbReference type="NCBI Taxonomy" id="4793"/>
    <lineage>
        <taxon>Eukaryota</taxon>
        <taxon>Sar</taxon>
        <taxon>Stramenopiles</taxon>
        <taxon>Oomycota</taxon>
        <taxon>Peronosporomycetes</taxon>
        <taxon>Peronosporales</taxon>
        <taxon>Peronosporaceae</taxon>
        <taxon>Phytophthora</taxon>
    </lineage>
</organism>
<sequence length="100" mass="11218">MLVAGRAQPTTEKITKQFQTEQLDMWLNSGQSVDDVYKLLNFPIPRSFVAGFGGEKLLDTWVAYMNIVSIKNPDEVSAMISTLTTSFRDNPMNANSRNSQ</sequence>
<keyword evidence="2" id="KW-1185">Reference proteome</keyword>
<comment type="caution">
    <text evidence="1">The sequence shown here is derived from an EMBL/GenBank/DDBJ whole genome shotgun (WGS) entry which is preliminary data.</text>
</comment>
<name>A0AAD9LR73_9STRA</name>
<reference evidence="1" key="1">
    <citation type="submission" date="2023-08" db="EMBL/GenBank/DDBJ databases">
        <title>Reference Genome Resource for the Citrus Pathogen Phytophthora citrophthora.</title>
        <authorList>
            <person name="Moller H."/>
            <person name="Coetzee B."/>
            <person name="Rose L.J."/>
            <person name="Van Niekerk J.M."/>
        </authorList>
    </citation>
    <scope>NUCLEOTIDE SEQUENCE</scope>
    <source>
        <strain evidence="1">STE-U-9442</strain>
    </source>
</reference>
<dbReference type="EMBL" id="JASMQC010000006">
    <property type="protein sequence ID" value="KAK1944362.1"/>
    <property type="molecule type" value="Genomic_DNA"/>
</dbReference>
<evidence type="ECO:0000313" key="2">
    <source>
        <dbReference type="Proteomes" id="UP001259832"/>
    </source>
</evidence>
<gene>
    <name evidence="1" type="ORF">P3T76_004274</name>
</gene>
<dbReference type="AlphaFoldDB" id="A0AAD9LR73"/>
<evidence type="ECO:0000313" key="1">
    <source>
        <dbReference type="EMBL" id="KAK1944362.1"/>
    </source>
</evidence>
<protein>
    <submittedName>
        <fullName evidence="1">Uncharacterized protein</fullName>
    </submittedName>
</protein>